<dbReference type="RefSeq" id="XP_060418670.1">
    <property type="nucleotide sequence ID" value="XM_060564775.1"/>
</dbReference>
<comment type="caution">
    <text evidence="1">The sequence shown here is derived from an EMBL/GenBank/DDBJ whole genome shotgun (WGS) entry which is preliminary data.</text>
</comment>
<sequence>MGPAVGLLSLGPVVVVRSRGGHSCFNFPATSPDVGDNFTVQQPIIRAGHISGRINCADRLQSQRHPSATFSLAYPSISQASHALHVASCISLSLPAQQLPAGVRGTSMCQKQKLAEALATPRTIQSRSANKSADKDVILGELKGERNPTFGRALACPAKLTCLLLSYSFTKLPNGVPAYPN</sequence>
<dbReference type="AlphaFoldDB" id="A0AAD8Q964"/>
<accession>A0AAD8Q964</accession>
<name>A0AAD8Q964_9PEZI</name>
<keyword evidence="2" id="KW-1185">Reference proteome</keyword>
<organism evidence="1 2">
    <name type="scientific">Colletotrichum navitas</name>
    <dbReference type="NCBI Taxonomy" id="681940"/>
    <lineage>
        <taxon>Eukaryota</taxon>
        <taxon>Fungi</taxon>
        <taxon>Dikarya</taxon>
        <taxon>Ascomycota</taxon>
        <taxon>Pezizomycotina</taxon>
        <taxon>Sordariomycetes</taxon>
        <taxon>Hypocreomycetidae</taxon>
        <taxon>Glomerellales</taxon>
        <taxon>Glomerellaceae</taxon>
        <taxon>Colletotrichum</taxon>
        <taxon>Colletotrichum graminicola species complex</taxon>
    </lineage>
</organism>
<dbReference type="GeneID" id="85449015"/>
<reference evidence="1" key="1">
    <citation type="submission" date="2021-06" db="EMBL/GenBank/DDBJ databases">
        <title>Comparative genomics, transcriptomics and evolutionary studies reveal genomic signatures of adaptation to plant cell wall in hemibiotrophic fungi.</title>
        <authorList>
            <consortium name="DOE Joint Genome Institute"/>
            <person name="Baroncelli R."/>
            <person name="Diaz J.F."/>
            <person name="Benocci T."/>
            <person name="Peng M."/>
            <person name="Battaglia E."/>
            <person name="Haridas S."/>
            <person name="Andreopoulos W."/>
            <person name="Labutti K."/>
            <person name="Pangilinan J."/>
            <person name="Floch G.L."/>
            <person name="Makela M.R."/>
            <person name="Henrissat B."/>
            <person name="Grigoriev I.V."/>
            <person name="Crouch J.A."/>
            <person name="De Vries R.P."/>
            <person name="Sukno S.A."/>
            <person name="Thon M.R."/>
        </authorList>
    </citation>
    <scope>NUCLEOTIDE SEQUENCE</scope>
    <source>
        <strain evidence="1">CBS 125086</strain>
    </source>
</reference>
<evidence type="ECO:0000313" key="2">
    <source>
        <dbReference type="Proteomes" id="UP001230504"/>
    </source>
</evidence>
<evidence type="ECO:0000313" key="1">
    <source>
        <dbReference type="EMBL" id="KAK1597924.1"/>
    </source>
</evidence>
<dbReference type="EMBL" id="JAHLJV010000006">
    <property type="protein sequence ID" value="KAK1597924.1"/>
    <property type="molecule type" value="Genomic_DNA"/>
</dbReference>
<proteinExistence type="predicted"/>
<protein>
    <submittedName>
        <fullName evidence="1">Uncharacterized protein</fullName>
    </submittedName>
</protein>
<dbReference type="Proteomes" id="UP001230504">
    <property type="component" value="Unassembled WGS sequence"/>
</dbReference>
<gene>
    <name evidence="1" type="ORF">LY79DRAFT_692989</name>
</gene>